<protein>
    <submittedName>
        <fullName evidence="4">Dehydrogenase</fullName>
    </submittedName>
</protein>
<reference evidence="4" key="1">
    <citation type="journal article" date="2014" name="Int. J. Syst. Evol. Microbiol.">
        <title>Complete genome sequence of Corynebacterium casei LMG S-19264T (=DSM 44701T), isolated from a smear-ripened cheese.</title>
        <authorList>
            <consortium name="US DOE Joint Genome Institute (JGI-PGF)"/>
            <person name="Walter F."/>
            <person name="Albersmeier A."/>
            <person name="Kalinowski J."/>
            <person name="Ruckert C."/>
        </authorList>
    </citation>
    <scope>NUCLEOTIDE SEQUENCE</scope>
    <source>
        <strain evidence="4">CGMCC 1.15178</strain>
    </source>
</reference>
<gene>
    <name evidence="4" type="ORF">GCM10010911_42810</name>
</gene>
<dbReference type="InterPro" id="IPR036291">
    <property type="entry name" value="NAD(P)-bd_dom_sf"/>
</dbReference>
<dbReference type="InterPro" id="IPR051450">
    <property type="entry name" value="Gfo/Idh/MocA_Oxidoreductases"/>
</dbReference>
<comment type="similarity">
    <text evidence="1">Belongs to the Gfo/Idh/MocA family.</text>
</comment>
<dbReference type="Pfam" id="PF01408">
    <property type="entry name" value="GFO_IDH_MocA"/>
    <property type="match status" value="1"/>
</dbReference>
<evidence type="ECO:0000256" key="1">
    <source>
        <dbReference type="ARBA" id="ARBA00010928"/>
    </source>
</evidence>
<dbReference type="EMBL" id="BMHP01000003">
    <property type="protein sequence ID" value="GGD80133.1"/>
    <property type="molecule type" value="Genomic_DNA"/>
</dbReference>
<dbReference type="Gene3D" id="3.40.50.720">
    <property type="entry name" value="NAD(P)-binding Rossmann-like Domain"/>
    <property type="match status" value="1"/>
</dbReference>
<dbReference type="PANTHER" id="PTHR43377">
    <property type="entry name" value="BILIVERDIN REDUCTASE A"/>
    <property type="match status" value="1"/>
</dbReference>
<organism evidence="4 5">
    <name type="scientific">Paenibacillus nasutitermitis</name>
    <dbReference type="NCBI Taxonomy" id="1652958"/>
    <lineage>
        <taxon>Bacteria</taxon>
        <taxon>Bacillati</taxon>
        <taxon>Bacillota</taxon>
        <taxon>Bacilli</taxon>
        <taxon>Bacillales</taxon>
        <taxon>Paenibacillaceae</taxon>
        <taxon>Paenibacillus</taxon>
    </lineage>
</organism>
<accession>A0A916Z7L4</accession>
<evidence type="ECO:0000313" key="5">
    <source>
        <dbReference type="Proteomes" id="UP000612456"/>
    </source>
</evidence>
<dbReference type="Pfam" id="PF02894">
    <property type="entry name" value="GFO_IDH_MocA_C"/>
    <property type="match status" value="1"/>
</dbReference>
<name>A0A916Z7L4_9BACL</name>
<dbReference type="SUPFAM" id="SSF55347">
    <property type="entry name" value="Glyceraldehyde-3-phosphate dehydrogenase-like, C-terminal domain"/>
    <property type="match status" value="1"/>
</dbReference>
<proteinExistence type="inferred from homology"/>
<dbReference type="GO" id="GO:0000166">
    <property type="term" value="F:nucleotide binding"/>
    <property type="evidence" value="ECO:0007669"/>
    <property type="project" value="InterPro"/>
</dbReference>
<feature type="domain" description="Gfo/Idh/MocA-like oxidoreductase N-terminal" evidence="2">
    <location>
        <begin position="2"/>
        <end position="119"/>
    </location>
</feature>
<dbReference type="AlphaFoldDB" id="A0A916Z7L4"/>
<comment type="caution">
    <text evidence="4">The sequence shown here is derived from an EMBL/GenBank/DDBJ whole genome shotgun (WGS) entry which is preliminary data.</text>
</comment>
<dbReference type="Gene3D" id="3.30.360.10">
    <property type="entry name" value="Dihydrodipicolinate Reductase, domain 2"/>
    <property type="match status" value="1"/>
</dbReference>
<evidence type="ECO:0000313" key="4">
    <source>
        <dbReference type="EMBL" id="GGD80133.1"/>
    </source>
</evidence>
<evidence type="ECO:0000259" key="2">
    <source>
        <dbReference type="Pfam" id="PF01408"/>
    </source>
</evidence>
<reference evidence="4" key="2">
    <citation type="submission" date="2020-09" db="EMBL/GenBank/DDBJ databases">
        <authorList>
            <person name="Sun Q."/>
            <person name="Zhou Y."/>
        </authorList>
    </citation>
    <scope>NUCLEOTIDE SEQUENCE</scope>
    <source>
        <strain evidence="4">CGMCC 1.15178</strain>
    </source>
</reference>
<dbReference type="Proteomes" id="UP000612456">
    <property type="component" value="Unassembled WGS sequence"/>
</dbReference>
<feature type="domain" description="Gfo/Idh/MocA-like oxidoreductase C-terminal" evidence="3">
    <location>
        <begin position="161"/>
        <end position="331"/>
    </location>
</feature>
<sequence length="336" mass="37753">MLKVGLIGCGLMGALHARTLKTFPDVTVAALYNRSRDKAEKLAEEVGGAVYDSYEELLAQDLDAVYISTPDHLHVEYAEAVLDSGKHLFLEKAIATSLADGAKIVAAGQRHPELKAMVGYPIRFDPANRKLKAILSQPNAGKPLQAWSLRTHFLDPQQTIYDKYRDEHYEIPSWYFEGEHAVGPIYSHGSHDYDLLTWLCGEVESVFAYGGTYLFPQDSIADGFTVSLRFRNGGIAQVSTPWITRVEYDMIGVATEKLTVVNNNGEVRYKDDSGPEERTTIQHNDMWERMHRHFIDCVKNDTAPLVSLKDGLRAIAVSEAAYRSLKERREVYVEQV</sequence>
<dbReference type="SUPFAM" id="SSF51735">
    <property type="entry name" value="NAD(P)-binding Rossmann-fold domains"/>
    <property type="match status" value="1"/>
</dbReference>
<dbReference type="InterPro" id="IPR004104">
    <property type="entry name" value="Gfo/Idh/MocA-like_OxRdtase_C"/>
</dbReference>
<dbReference type="InterPro" id="IPR000683">
    <property type="entry name" value="Gfo/Idh/MocA-like_OxRdtase_N"/>
</dbReference>
<keyword evidence="5" id="KW-1185">Reference proteome</keyword>
<dbReference type="PANTHER" id="PTHR43377:SF1">
    <property type="entry name" value="BILIVERDIN REDUCTASE A"/>
    <property type="match status" value="1"/>
</dbReference>
<evidence type="ECO:0000259" key="3">
    <source>
        <dbReference type="Pfam" id="PF02894"/>
    </source>
</evidence>
<dbReference type="RefSeq" id="WP_188994735.1">
    <property type="nucleotide sequence ID" value="NZ_BMHP01000003.1"/>
</dbReference>